<sequence length="308" mass="34085">MNRILQYSGVNHCKMAKVLGQCRLIFKQNNAERLAGVAPESRSRADFWCLRARGPERLWCVAPTGRSGSGATLVGRSERSLQGHLRLFGVTRTRATSWRRFRKVALRSGTQRLRDVAPGGCSHARLYDQNAHGRMDKIMEICKISDTRHTWKSCTLSLISISLDFFVSSVSQTLDWEADESFRSSSDMRRSQSASDFRASGGRGAPAKSKSSEDIYSRSQLEASAANKESFFAKRMAENKSKPEGLPPSQGGKSMWGLDQALVLLPGVIIRVVVVVVEMFSLSCLSVQIRCGANLKVDAFDSDQISLD</sequence>
<dbReference type="PANTHER" id="PTHR47021">
    <property type="entry name" value="ADP-RIBOSYLATION FACTOR GTPASE-ACTIVATING PROTEIN AGD6-RELATED"/>
    <property type="match status" value="1"/>
</dbReference>
<evidence type="ECO:0000313" key="3">
    <source>
        <dbReference type="Proteomes" id="UP000712600"/>
    </source>
</evidence>
<dbReference type="AlphaFoldDB" id="A0A8S9RYM1"/>
<dbReference type="InterPro" id="IPR044519">
    <property type="entry name" value="ARF_GAP_AGD6/7"/>
</dbReference>
<accession>A0A8S9RYM1</accession>
<reference evidence="2" key="1">
    <citation type="submission" date="2019-12" db="EMBL/GenBank/DDBJ databases">
        <title>Genome sequencing and annotation of Brassica cretica.</title>
        <authorList>
            <person name="Studholme D.J."/>
            <person name="Sarris P."/>
        </authorList>
    </citation>
    <scope>NUCLEOTIDE SEQUENCE</scope>
    <source>
        <strain evidence="2">PFS-109/04</strain>
        <tissue evidence="2">Leaf</tissue>
    </source>
</reference>
<feature type="region of interest" description="Disordered" evidence="1">
    <location>
        <begin position="185"/>
        <end position="215"/>
    </location>
</feature>
<comment type="caution">
    <text evidence="2">The sequence shown here is derived from an EMBL/GenBank/DDBJ whole genome shotgun (WGS) entry which is preliminary data.</text>
</comment>
<evidence type="ECO:0000256" key="1">
    <source>
        <dbReference type="SAM" id="MobiDB-lite"/>
    </source>
</evidence>
<name>A0A8S9RYM1_BRACR</name>
<dbReference type="Proteomes" id="UP000712600">
    <property type="component" value="Unassembled WGS sequence"/>
</dbReference>
<protein>
    <submittedName>
        <fullName evidence="2">Uncharacterized protein</fullName>
    </submittedName>
</protein>
<evidence type="ECO:0000313" key="2">
    <source>
        <dbReference type="EMBL" id="KAF3585242.1"/>
    </source>
</evidence>
<dbReference type="GO" id="GO:0016192">
    <property type="term" value="P:vesicle-mediated transport"/>
    <property type="evidence" value="ECO:0007669"/>
    <property type="project" value="InterPro"/>
</dbReference>
<dbReference type="EMBL" id="QGKX02000088">
    <property type="protein sequence ID" value="KAF3585242.1"/>
    <property type="molecule type" value="Genomic_DNA"/>
</dbReference>
<organism evidence="2 3">
    <name type="scientific">Brassica cretica</name>
    <name type="common">Mustard</name>
    <dbReference type="NCBI Taxonomy" id="69181"/>
    <lineage>
        <taxon>Eukaryota</taxon>
        <taxon>Viridiplantae</taxon>
        <taxon>Streptophyta</taxon>
        <taxon>Embryophyta</taxon>
        <taxon>Tracheophyta</taxon>
        <taxon>Spermatophyta</taxon>
        <taxon>Magnoliopsida</taxon>
        <taxon>eudicotyledons</taxon>
        <taxon>Gunneridae</taxon>
        <taxon>Pentapetalae</taxon>
        <taxon>rosids</taxon>
        <taxon>malvids</taxon>
        <taxon>Brassicales</taxon>
        <taxon>Brassicaceae</taxon>
        <taxon>Brassiceae</taxon>
        <taxon>Brassica</taxon>
    </lineage>
</organism>
<dbReference type="GO" id="GO:0005096">
    <property type="term" value="F:GTPase activator activity"/>
    <property type="evidence" value="ECO:0007669"/>
    <property type="project" value="InterPro"/>
</dbReference>
<proteinExistence type="predicted"/>
<dbReference type="PANTHER" id="PTHR47021:SF3">
    <property type="entry name" value="ADP-RIBOSYLATION FACTOR GTPASE-ACTIVATING PROTEIN AGD7"/>
    <property type="match status" value="1"/>
</dbReference>
<gene>
    <name evidence="2" type="ORF">F2Q69_00031710</name>
</gene>